<dbReference type="EMBL" id="MDTU01000001">
    <property type="protein sequence ID" value="ODN43890.1"/>
    <property type="molecule type" value="Genomic_DNA"/>
</dbReference>
<sequence length="168" mass="19186">MLENIAGIQNEVHSSIIQKQPPERRLKKGTDRAKDLIKQIKHLNTRDLSSMQQEDLRKRLKYIRDETKNIVSLNNSLPNKEKIPLKAGFLGTIISLFKRLRNNNKKHDINHELGKIIKETEALKRKVSGQLGEFNGTNLSRSSNNGLNNSNTRDSDNSFDDGCDIRVI</sequence>
<proteinExistence type="predicted"/>
<name>A0ABX3A5S0_9GAMM</name>
<evidence type="ECO:0000313" key="3">
    <source>
        <dbReference type="Proteomes" id="UP000094329"/>
    </source>
</evidence>
<evidence type="ECO:0000313" key="2">
    <source>
        <dbReference type="EMBL" id="ODN43890.1"/>
    </source>
</evidence>
<dbReference type="RefSeq" id="WP_069313686.1">
    <property type="nucleotide sequence ID" value="NZ_MDTU01000001.1"/>
</dbReference>
<gene>
    <name evidence="2" type="ORF">BGC07_14590</name>
</gene>
<dbReference type="Proteomes" id="UP000094329">
    <property type="component" value="Unassembled WGS sequence"/>
</dbReference>
<comment type="caution">
    <text evidence="2">The sequence shown here is derived from an EMBL/GenBank/DDBJ whole genome shotgun (WGS) entry which is preliminary data.</text>
</comment>
<accession>A0ABX3A5S0</accession>
<reference evidence="2 3" key="1">
    <citation type="submission" date="2016-08" db="EMBL/GenBank/DDBJ databases">
        <title>Draft genome sequence of Candidatus Piscirickettsia litoralis, from seawater.</title>
        <authorList>
            <person name="Wan X."/>
            <person name="Lee A.J."/>
            <person name="Hou S."/>
            <person name="Donachie S.P."/>
        </authorList>
    </citation>
    <scope>NUCLEOTIDE SEQUENCE [LARGE SCALE GENOMIC DNA]</scope>
    <source>
        <strain evidence="2 3">Y2</strain>
    </source>
</reference>
<evidence type="ECO:0000256" key="1">
    <source>
        <dbReference type="SAM" id="MobiDB-lite"/>
    </source>
</evidence>
<feature type="compositionally biased region" description="Low complexity" evidence="1">
    <location>
        <begin position="135"/>
        <end position="152"/>
    </location>
</feature>
<organism evidence="2 3">
    <name type="scientific">Piscirickettsia litoralis</name>
    <dbReference type="NCBI Taxonomy" id="1891921"/>
    <lineage>
        <taxon>Bacteria</taxon>
        <taxon>Pseudomonadati</taxon>
        <taxon>Pseudomonadota</taxon>
        <taxon>Gammaproteobacteria</taxon>
        <taxon>Thiotrichales</taxon>
        <taxon>Piscirickettsiaceae</taxon>
        <taxon>Piscirickettsia</taxon>
    </lineage>
</organism>
<keyword evidence="3" id="KW-1185">Reference proteome</keyword>
<protein>
    <submittedName>
        <fullName evidence="2">Uncharacterized protein</fullName>
    </submittedName>
</protein>
<feature type="region of interest" description="Disordered" evidence="1">
    <location>
        <begin position="133"/>
        <end position="168"/>
    </location>
</feature>